<accession>A0A1Y1IQW7</accession>
<proteinExistence type="predicted"/>
<organism evidence="1 2">
    <name type="scientific">Klebsormidium nitens</name>
    <name type="common">Green alga</name>
    <name type="synonym">Ulothrix nitens</name>
    <dbReference type="NCBI Taxonomy" id="105231"/>
    <lineage>
        <taxon>Eukaryota</taxon>
        <taxon>Viridiplantae</taxon>
        <taxon>Streptophyta</taxon>
        <taxon>Klebsormidiophyceae</taxon>
        <taxon>Klebsormidiales</taxon>
        <taxon>Klebsormidiaceae</taxon>
        <taxon>Klebsormidium</taxon>
    </lineage>
</organism>
<evidence type="ECO:0000313" key="2">
    <source>
        <dbReference type="Proteomes" id="UP000054558"/>
    </source>
</evidence>
<name>A0A1Y1IQW7_KLENI</name>
<sequence length="459" mass="52637">MEDDDYCIVEYAQLDADGMRLSKEDCALARKAKEVACQRDQILQLLGEIKDSVGSFDEARLLYRNWRVRVLKSLRRQRIFDELPEFSGVCGSCRQDVGYYSVHAIVKSGSVEWICHSCDVMDNQDLADLRAAVDANLLKLRTSLNELAEVASLQQVQKLIRIRDVLKASAKAPGERYEVPRIGGHEFFEWKLLVIDPMPNFPKEELERREFCAMMSTKERADLTRLMKQVERLHQRYFHTDLLGLIADSVKTRNMHMQKRFETIRKPALFESLSPEAAKALWDAQKGKCSSCGDDMLWSRLFGGGWLCPELDRTDVHMAQSIAFGRVAMPVQAFREREERSYRVKRGQLPARVHVLEFGQAVLCNPTGMRDNKLCAVAFPSKPLLQSVNAVLENQFRIGDMSTDALLTHIETLQDVEGVFEVNDCFCQLENRKTYYMVTQILNEGDEAFISERVLEFDN</sequence>
<dbReference type="AlphaFoldDB" id="A0A1Y1IQW7"/>
<protein>
    <submittedName>
        <fullName evidence="1">Uncharacterized protein</fullName>
    </submittedName>
</protein>
<dbReference type="Proteomes" id="UP000054558">
    <property type="component" value="Unassembled WGS sequence"/>
</dbReference>
<evidence type="ECO:0000313" key="1">
    <source>
        <dbReference type="EMBL" id="GAQ91641.1"/>
    </source>
</evidence>
<gene>
    <name evidence="1" type="ORF">KFL_008240020</name>
</gene>
<dbReference type="EMBL" id="DF237773">
    <property type="protein sequence ID" value="GAQ91641.1"/>
    <property type="molecule type" value="Genomic_DNA"/>
</dbReference>
<reference evidence="1 2" key="1">
    <citation type="journal article" date="2014" name="Nat. Commun.">
        <title>Klebsormidium flaccidum genome reveals primary factors for plant terrestrial adaptation.</title>
        <authorList>
            <person name="Hori K."/>
            <person name="Maruyama F."/>
            <person name="Fujisawa T."/>
            <person name="Togashi T."/>
            <person name="Yamamoto N."/>
            <person name="Seo M."/>
            <person name="Sato S."/>
            <person name="Yamada T."/>
            <person name="Mori H."/>
            <person name="Tajima N."/>
            <person name="Moriyama T."/>
            <person name="Ikeuchi M."/>
            <person name="Watanabe M."/>
            <person name="Wada H."/>
            <person name="Kobayashi K."/>
            <person name="Saito M."/>
            <person name="Masuda T."/>
            <person name="Sasaki-Sekimoto Y."/>
            <person name="Mashiguchi K."/>
            <person name="Awai K."/>
            <person name="Shimojima M."/>
            <person name="Masuda S."/>
            <person name="Iwai M."/>
            <person name="Nobusawa T."/>
            <person name="Narise T."/>
            <person name="Kondo S."/>
            <person name="Saito H."/>
            <person name="Sato R."/>
            <person name="Murakawa M."/>
            <person name="Ihara Y."/>
            <person name="Oshima-Yamada Y."/>
            <person name="Ohtaka K."/>
            <person name="Satoh M."/>
            <person name="Sonobe K."/>
            <person name="Ishii M."/>
            <person name="Ohtani R."/>
            <person name="Kanamori-Sato M."/>
            <person name="Honoki R."/>
            <person name="Miyazaki D."/>
            <person name="Mochizuki H."/>
            <person name="Umetsu J."/>
            <person name="Higashi K."/>
            <person name="Shibata D."/>
            <person name="Kamiya Y."/>
            <person name="Sato N."/>
            <person name="Nakamura Y."/>
            <person name="Tabata S."/>
            <person name="Ida S."/>
            <person name="Kurokawa K."/>
            <person name="Ohta H."/>
        </authorList>
    </citation>
    <scope>NUCLEOTIDE SEQUENCE [LARGE SCALE GENOMIC DNA]</scope>
    <source>
        <strain evidence="1 2">NIES-2285</strain>
    </source>
</reference>
<keyword evidence="2" id="KW-1185">Reference proteome</keyword>